<dbReference type="InterPro" id="IPR044814">
    <property type="entry name" value="Terpene_cyclase_plant_C1"/>
</dbReference>
<dbReference type="InterPro" id="IPR001906">
    <property type="entry name" value="Terpene_synth_N"/>
</dbReference>
<dbReference type="GO" id="GO:0000287">
    <property type="term" value="F:magnesium ion binding"/>
    <property type="evidence" value="ECO:0007669"/>
    <property type="project" value="InterPro"/>
</dbReference>
<dbReference type="PANTHER" id="PTHR31225">
    <property type="entry name" value="OS04G0344100 PROTEIN-RELATED"/>
    <property type="match status" value="1"/>
</dbReference>
<dbReference type="CDD" id="cd00684">
    <property type="entry name" value="Terpene_cyclase_plant_C1"/>
    <property type="match status" value="1"/>
</dbReference>
<feature type="domain" description="Terpene synthase N-terminal" evidence="3">
    <location>
        <begin position="81"/>
        <end position="158"/>
    </location>
</feature>
<name>A0A8T0X6C1_PANVG</name>
<dbReference type="SUPFAM" id="SSF48239">
    <property type="entry name" value="Terpenoid cyclases/Protein prenyltransferases"/>
    <property type="match status" value="1"/>
</dbReference>
<proteinExistence type="predicted"/>
<organism evidence="5 6">
    <name type="scientific">Panicum virgatum</name>
    <name type="common">Blackwell switchgrass</name>
    <dbReference type="NCBI Taxonomy" id="38727"/>
    <lineage>
        <taxon>Eukaryota</taxon>
        <taxon>Viridiplantae</taxon>
        <taxon>Streptophyta</taxon>
        <taxon>Embryophyta</taxon>
        <taxon>Tracheophyta</taxon>
        <taxon>Spermatophyta</taxon>
        <taxon>Magnoliopsida</taxon>
        <taxon>Liliopsida</taxon>
        <taxon>Poales</taxon>
        <taxon>Poaceae</taxon>
        <taxon>PACMAD clade</taxon>
        <taxon>Panicoideae</taxon>
        <taxon>Panicodae</taxon>
        <taxon>Paniceae</taxon>
        <taxon>Panicinae</taxon>
        <taxon>Panicum</taxon>
        <taxon>Panicum sect. Hiantes</taxon>
    </lineage>
</organism>
<dbReference type="AlphaFoldDB" id="A0A8T0X6C1"/>
<dbReference type="EMBL" id="CM029038">
    <property type="protein sequence ID" value="KAG2651119.1"/>
    <property type="molecule type" value="Genomic_DNA"/>
</dbReference>
<evidence type="ECO:0000256" key="1">
    <source>
        <dbReference type="ARBA" id="ARBA00001946"/>
    </source>
</evidence>
<evidence type="ECO:0000313" key="6">
    <source>
        <dbReference type="Proteomes" id="UP000823388"/>
    </source>
</evidence>
<evidence type="ECO:0000313" key="5">
    <source>
        <dbReference type="EMBL" id="KAG2651119.1"/>
    </source>
</evidence>
<keyword evidence="2" id="KW-0479">Metal-binding</keyword>
<accession>A0A8T0X6C1</accession>
<dbReference type="Pfam" id="PF01397">
    <property type="entry name" value="Terpene_synth"/>
    <property type="match status" value="2"/>
</dbReference>
<dbReference type="GO" id="GO:0016102">
    <property type="term" value="P:diterpenoid biosynthetic process"/>
    <property type="evidence" value="ECO:0007669"/>
    <property type="project" value="InterPro"/>
</dbReference>
<comment type="cofactor">
    <cofactor evidence="1">
        <name>Mg(2+)</name>
        <dbReference type="ChEBI" id="CHEBI:18420"/>
    </cofactor>
</comment>
<comment type="caution">
    <text evidence="5">The sequence shown here is derived from an EMBL/GenBank/DDBJ whole genome shotgun (WGS) entry which is preliminary data.</text>
</comment>
<evidence type="ECO:0000259" key="3">
    <source>
        <dbReference type="Pfam" id="PF01397"/>
    </source>
</evidence>
<dbReference type="InterPro" id="IPR005630">
    <property type="entry name" value="Terpene_synthase_metal-bd"/>
</dbReference>
<keyword evidence="6" id="KW-1185">Reference proteome</keyword>
<dbReference type="InterPro" id="IPR036965">
    <property type="entry name" value="Terpene_synth_N_sf"/>
</dbReference>
<evidence type="ECO:0000259" key="4">
    <source>
        <dbReference type="Pfam" id="PF03936"/>
    </source>
</evidence>
<gene>
    <name evidence="5" type="ORF">PVAP13_1NG245800</name>
</gene>
<protein>
    <submittedName>
        <fullName evidence="5">Uncharacterized protein</fullName>
    </submittedName>
</protein>
<evidence type="ECO:0000256" key="2">
    <source>
        <dbReference type="ARBA" id="ARBA00022723"/>
    </source>
</evidence>
<dbReference type="PANTHER" id="PTHR31225:SF228">
    <property type="entry name" value="ALPHA-TERPINEOL SYNTHASE, CHLOROPLASTIC"/>
    <property type="match status" value="1"/>
</dbReference>
<dbReference type="SUPFAM" id="SSF48576">
    <property type="entry name" value="Terpenoid synthases"/>
    <property type="match status" value="1"/>
</dbReference>
<reference evidence="5" key="1">
    <citation type="submission" date="2020-05" db="EMBL/GenBank/DDBJ databases">
        <title>WGS assembly of Panicum virgatum.</title>
        <authorList>
            <person name="Lovell J.T."/>
            <person name="Jenkins J."/>
            <person name="Shu S."/>
            <person name="Juenger T.E."/>
            <person name="Schmutz J."/>
        </authorList>
    </citation>
    <scope>NUCLEOTIDE SEQUENCE</scope>
    <source>
        <strain evidence="5">AP13</strain>
    </source>
</reference>
<dbReference type="Proteomes" id="UP000823388">
    <property type="component" value="Chromosome 1N"/>
</dbReference>
<dbReference type="InterPro" id="IPR008930">
    <property type="entry name" value="Terpenoid_cyclase/PrenylTrfase"/>
</dbReference>
<sequence>MQASVMTTLSLRPEGQCNGSFLLASSTSRRPCISWSRRQQRPTKLHRQQMQQRSVATVHHDNLEEVDDRLGKNPCNFHPSIWGDFFLHYYDAAAASSKQQTWMAERAEVKEDVAKILASSVAWDLDHRLQLIDALERLCLDHLFEDDINAALTQIRTSNVTDCYGYRVSPDVFVRFKDQEGSFLANNPVELLSLYNAAHLGTHGEIILDEAAIFTRTRLETILPSLEGSLAHEIKCALEIPLPRRVRIFESKYYVSRFENEITVHDSVLQLAKLNANITQLHHQQELEIVTSRWWRGLEIESKLPFARDRVVESYFWMLGVYFEPCHSRGRIILTMIIAIIGLLDDMFDSYGTMEECELLTNCIEKVCACLWDTKFGDGLPEGMKHALGKIFDSYETMDHELARDEKYRMPYLKNLTIDVIRGYNKEVKMCEEGYIPRTVNEHLQQRRILFDWVSSMPKIVEDLGIIVRLLDDLQSYEREQLTPHVASTIKSYMKEHSVSIQIARKKIEELKEDTWKDFNLEWLNPNNEVPRQLLERIFNLTRTMDFIYNQDDNFTNCQNLRDTIHLLFVEPFAISL</sequence>
<dbReference type="Pfam" id="PF03936">
    <property type="entry name" value="Terpene_synth_C"/>
    <property type="match status" value="2"/>
</dbReference>
<feature type="domain" description="Terpene synthase N-terminal" evidence="3">
    <location>
        <begin position="164"/>
        <end position="238"/>
    </location>
</feature>
<dbReference type="Gene3D" id="1.10.600.10">
    <property type="entry name" value="Farnesyl Diphosphate Synthase"/>
    <property type="match status" value="2"/>
</dbReference>
<dbReference type="InterPro" id="IPR050148">
    <property type="entry name" value="Terpene_synthase-like"/>
</dbReference>
<dbReference type="Gene3D" id="1.50.10.130">
    <property type="entry name" value="Terpene synthase, N-terminal domain"/>
    <property type="match status" value="1"/>
</dbReference>
<feature type="domain" description="Terpene synthase metal-binding" evidence="4">
    <location>
        <begin position="451"/>
        <end position="518"/>
    </location>
</feature>
<dbReference type="GO" id="GO:0010333">
    <property type="term" value="F:terpene synthase activity"/>
    <property type="evidence" value="ECO:0007669"/>
    <property type="project" value="InterPro"/>
</dbReference>
<dbReference type="InterPro" id="IPR008949">
    <property type="entry name" value="Isoprenoid_synthase_dom_sf"/>
</dbReference>
<feature type="domain" description="Terpene synthase metal-binding" evidence="4">
    <location>
        <begin position="298"/>
        <end position="446"/>
    </location>
</feature>